<protein>
    <submittedName>
        <fullName evidence="2">Uncharacterized protein</fullName>
    </submittedName>
</protein>
<accession>T0QF37</accession>
<evidence type="ECO:0000313" key="2">
    <source>
        <dbReference type="EMBL" id="EQC36529.1"/>
    </source>
</evidence>
<dbReference type="EMBL" id="JH767147">
    <property type="protein sequence ID" value="EQC36529.1"/>
    <property type="molecule type" value="Genomic_DNA"/>
</dbReference>
<dbReference type="Proteomes" id="UP000030762">
    <property type="component" value="Unassembled WGS sequence"/>
</dbReference>
<feature type="signal peptide" evidence="1">
    <location>
        <begin position="1"/>
        <end position="22"/>
    </location>
</feature>
<dbReference type="RefSeq" id="XP_008609950.1">
    <property type="nucleotide sequence ID" value="XM_008611728.1"/>
</dbReference>
<proteinExistence type="predicted"/>
<reference evidence="2 3" key="1">
    <citation type="submission" date="2012-04" db="EMBL/GenBank/DDBJ databases">
        <title>The Genome Sequence of Saprolegnia declina VS20.</title>
        <authorList>
            <consortium name="The Broad Institute Genome Sequencing Platform"/>
            <person name="Russ C."/>
            <person name="Nusbaum C."/>
            <person name="Tyler B."/>
            <person name="van West P."/>
            <person name="Dieguez-Uribeondo J."/>
            <person name="de Bruijn I."/>
            <person name="Tripathy S."/>
            <person name="Jiang R."/>
            <person name="Young S.K."/>
            <person name="Zeng Q."/>
            <person name="Gargeya S."/>
            <person name="Fitzgerald M."/>
            <person name="Haas B."/>
            <person name="Abouelleil A."/>
            <person name="Alvarado L."/>
            <person name="Arachchi H.M."/>
            <person name="Berlin A."/>
            <person name="Chapman S.B."/>
            <person name="Goldberg J."/>
            <person name="Griggs A."/>
            <person name="Gujja S."/>
            <person name="Hansen M."/>
            <person name="Howarth C."/>
            <person name="Imamovic A."/>
            <person name="Larimer J."/>
            <person name="McCowen C."/>
            <person name="Montmayeur A."/>
            <person name="Murphy C."/>
            <person name="Neiman D."/>
            <person name="Pearson M."/>
            <person name="Priest M."/>
            <person name="Roberts A."/>
            <person name="Saif S."/>
            <person name="Shea T."/>
            <person name="Sisk P."/>
            <person name="Sykes S."/>
            <person name="Wortman J."/>
            <person name="Nusbaum C."/>
            <person name="Birren B."/>
        </authorList>
    </citation>
    <scope>NUCLEOTIDE SEQUENCE [LARGE SCALE GENOMIC DNA]</scope>
    <source>
        <strain evidence="2 3">VS20</strain>
    </source>
</reference>
<dbReference type="InParanoid" id="T0QF37"/>
<dbReference type="OMA" id="NGRCCIP"/>
<dbReference type="VEuPathDB" id="FungiDB:SDRG_05978"/>
<gene>
    <name evidence="2" type="ORF">SDRG_05978</name>
</gene>
<dbReference type="AlphaFoldDB" id="T0QF37"/>
<keyword evidence="1" id="KW-0732">Signal</keyword>
<dbReference type="OrthoDB" id="105234at2759"/>
<feature type="chain" id="PRO_5004570153" evidence="1">
    <location>
        <begin position="23"/>
        <end position="267"/>
    </location>
</feature>
<name>T0QF37_SAPDV</name>
<keyword evidence="3" id="KW-1185">Reference proteome</keyword>
<evidence type="ECO:0000313" key="3">
    <source>
        <dbReference type="Proteomes" id="UP000030762"/>
    </source>
</evidence>
<organism evidence="2 3">
    <name type="scientific">Saprolegnia diclina (strain VS20)</name>
    <dbReference type="NCBI Taxonomy" id="1156394"/>
    <lineage>
        <taxon>Eukaryota</taxon>
        <taxon>Sar</taxon>
        <taxon>Stramenopiles</taxon>
        <taxon>Oomycota</taxon>
        <taxon>Saprolegniomycetes</taxon>
        <taxon>Saprolegniales</taxon>
        <taxon>Saprolegniaceae</taxon>
        <taxon>Saprolegnia</taxon>
    </lineage>
</organism>
<evidence type="ECO:0000256" key="1">
    <source>
        <dbReference type="SAM" id="SignalP"/>
    </source>
</evidence>
<sequence>MPRGWFLARWLGLAWVASCAEAGLDKGAPPTDYSYYRCTVTHGAPVSMTPLSGIMSFCAGFKNGRCCIPIHDEYIKTTFYGILSAGSICAAAPNEALVTLKAIHCAACDPAVSLYLSPPRNASFFSAPQTLKVCAAAAAAVSPHRFSDCGLVYIGSRNSLCSPNIPIAPSIVFPGCDDGEHVCQSVTKGDYSPIWYCSKAPCGVDTPLGLRDEACHGLSCTASFQFLNDNRGAKPPYFEMFPVEIIDETSCDGATCCVTDPRLEVST</sequence>
<dbReference type="GeneID" id="19946705"/>